<keyword evidence="6" id="KW-0067">ATP-binding</keyword>
<keyword evidence="5" id="KW-0547">Nucleotide-binding</keyword>
<feature type="transmembrane region" description="Helical" evidence="10">
    <location>
        <begin position="148"/>
        <end position="167"/>
    </location>
</feature>
<evidence type="ECO:0000256" key="4">
    <source>
        <dbReference type="ARBA" id="ARBA00022737"/>
    </source>
</evidence>
<feature type="transmembrane region" description="Helical" evidence="10">
    <location>
        <begin position="69"/>
        <end position="90"/>
    </location>
</feature>
<feature type="transmembrane region" description="Helical" evidence="10">
    <location>
        <begin position="829"/>
        <end position="849"/>
    </location>
</feature>
<dbReference type="InterPro" id="IPR017871">
    <property type="entry name" value="ABC_transporter-like_CS"/>
</dbReference>
<dbReference type="PANTHER" id="PTHR45136:SF2">
    <property type="entry name" value="ABC TRANSPORTER DOMAIN-CONTAINING PROTEIN"/>
    <property type="match status" value="1"/>
</dbReference>
<feature type="transmembrane region" description="Helical" evidence="10">
    <location>
        <begin position="251"/>
        <end position="270"/>
    </location>
</feature>
<protein>
    <recommendedName>
        <fullName evidence="15">Multidrug resistance protein</fullName>
    </recommendedName>
</protein>
<dbReference type="GO" id="GO:0005524">
    <property type="term" value="F:ATP binding"/>
    <property type="evidence" value="ECO:0007669"/>
    <property type="project" value="UniProtKB-KW"/>
</dbReference>
<keyword evidence="9" id="KW-0325">Glycoprotein</keyword>
<feature type="transmembrane region" description="Helical" evidence="10">
    <location>
        <begin position="907"/>
        <end position="930"/>
    </location>
</feature>
<evidence type="ECO:0000256" key="10">
    <source>
        <dbReference type="SAM" id="Phobius"/>
    </source>
</evidence>
<dbReference type="Pfam" id="PF00005">
    <property type="entry name" value="ABC_tran"/>
    <property type="match status" value="2"/>
</dbReference>
<keyword evidence="4" id="KW-0677">Repeat</keyword>
<dbReference type="InterPro" id="IPR011527">
    <property type="entry name" value="ABC1_TM_dom"/>
</dbReference>
<feature type="transmembrane region" description="Helical" evidence="10">
    <location>
        <begin position="723"/>
        <end position="743"/>
    </location>
</feature>
<gene>
    <name evidence="13" type="ORF">K7X08_006291</name>
</gene>
<feature type="domain" description="ABC transporter" evidence="11">
    <location>
        <begin position="346"/>
        <end position="582"/>
    </location>
</feature>
<evidence type="ECO:0000313" key="14">
    <source>
        <dbReference type="Proteomes" id="UP001152561"/>
    </source>
</evidence>
<keyword evidence="7 10" id="KW-1133">Transmembrane helix</keyword>
<dbReference type="InterPro" id="IPR003593">
    <property type="entry name" value="AAA+_ATPase"/>
</dbReference>
<keyword evidence="2" id="KW-0813">Transport</keyword>
<dbReference type="FunFam" id="3.40.50.300:FF:000205">
    <property type="entry name" value="ABC transporter B family member 4"/>
    <property type="match status" value="2"/>
</dbReference>
<dbReference type="OrthoDB" id="6500128at2759"/>
<accession>A0A9Q1RRH7</accession>
<feature type="domain" description="ABC transmembrane type-1" evidence="12">
    <location>
        <begin position="20"/>
        <end position="311"/>
    </location>
</feature>
<evidence type="ECO:0000256" key="6">
    <source>
        <dbReference type="ARBA" id="ARBA00022840"/>
    </source>
</evidence>
<dbReference type="Pfam" id="PF00664">
    <property type="entry name" value="ABC_membrane"/>
    <property type="match status" value="2"/>
</dbReference>
<dbReference type="GO" id="GO:0140359">
    <property type="term" value="F:ABC-type transporter activity"/>
    <property type="evidence" value="ECO:0007669"/>
    <property type="project" value="InterPro"/>
</dbReference>
<dbReference type="SMART" id="SM00382">
    <property type="entry name" value="AAA"/>
    <property type="match status" value="2"/>
</dbReference>
<evidence type="ECO:0000256" key="9">
    <source>
        <dbReference type="ARBA" id="ARBA00023180"/>
    </source>
</evidence>
<reference evidence="14" key="1">
    <citation type="journal article" date="2023" name="Proc. Natl. Acad. Sci. U.S.A.">
        <title>Genomic and structural basis for evolution of tropane alkaloid biosynthesis.</title>
        <authorList>
            <person name="Wanga Y.-J."/>
            <person name="Taina T."/>
            <person name="Yua J.-Y."/>
            <person name="Lia J."/>
            <person name="Xua B."/>
            <person name="Chenc J."/>
            <person name="D'Auriad J.C."/>
            <person name="Huanga J.-P."/>
            <person name="Huanga S.-X."/>
        </authorList>
    </citation>
    <scope>NUCLEOTIDE SEQUENCE [LARGE SCALE GENOMIC DNA]</scope>
    <source>
        <strain evidence="14">cv. KIB-2019</strain>
    </source>
</reference>
<proteinExistence type="inferred from homology"/>
<dbReference type="CDD" id="cd03249">
    <property type="entry name" value="ABC_MTABC3_MDL1_MDL2"/>
    <property type="match status" value="2"/>
</dbReference>
<evidence type="ECO:0000256" key="8">
    <source>
        <dbReference type="ARBA" id="ARBA00023136"/>
    </source>
</evidence>
<feature type="transmembrane region" description="Helical" evidence="10">
    <location>
        <begin position="682"/>
        <end position="703"/>
    </location>
</feature>
<keyword evidence="8 10" id="KW-0472">Membrane</keyword>
<feature type="transmembrane region" description="Helical" evidence="10">
    <location>
        <begin position="20"/>
        <end position="44"/>
    </location>
</feature>
<evidence type="ECO:0008006" key="15">
    <source>
        <dbReference type="Google" id="ProtNLM"/>
    </source>
</evidence>
<evidence type="ECO:0000256" key="7">
    <source>
        <dbReference type="ARBA" id="ARBA00022989"/>
    </source>
</evidence>
<dbReference type="Gene3D" id="3.40.50.300">
    <property type="entry name" value="P-loop containing nucleotide triphosphate hydrolases"/>
    <property type="match status" value="2"/>
</dbReference>
<sequence>MGKKGGLFRYADGVDKLLMFLGTLGCIGDGLMTPLNMFILSALIDDYGGADDDNASFTNEIVDKYSLRLLYVAIGVGISACIGGICWTRSAERQTSRIRMEYLKSVLRQEVSFFDKQDASSTSFQVVSTISADAHSIQDAIAEKIPNCVAHLSTFIFGLILAFYLSWRLALASVPFSLGFVIPGVAFGKLLMSQGMKMKDVYGVAGSVAEQAISSIRTVYSYVGENETLKRFSNALEENFSLGVKQGLTKGLLLGSMGMIYVSWAFQSWAGSVLVANRGESGGRVFISALCVVLGGLSCMSALPNISFITEATIAAARIFELIDHVPQIDSEDGKGKVLAYVRGDIEFKEVTFSYPSRPDIQALQDFSLKVKAGRTVAIVGGSGSGKSTVISLLERFYDPINGDILLDGHKIKKLQLKWLRSQMGLVNQEPVLFATSIKENIFFGKEGASMEMVVEAAKAANAHDFVSSLPDGYDTHVGQFGFQLSGGQKQRIAIARALIKDPKILLLDEATSALDAQSERIVQEALDQASQGRTTIIIAHRLSTIRRADKIVVLESGRIVESGSHDDLMSKTDEEGGVYFKMVKLQQSTANGEGPSSLFLPKETRSYTRRGYNMPRSPYVAMPSWQNGPASPFSPAISVSYAPSIHTCSYYDSEDEYLENFSHPSPSTWRLLHMNAPEWKIALLGCLGAITFGVLQPLYAFFLGSVVSAYTSNDIPKIKSEIKIYSSIFLSIGVTSFIANLLQHYNFAKMGEKLTKRVREKVLSKLLTFEVGWFDQDQNMSAAVCARLSTEARMVRSLVGDRMSLLIQVSASASVAFVLALIVTWRVAIVLISIQPLLIASFYWRSVLMKRMSERSRKAQSEGSQLASEAVINHRTITAFSSQDRMLNLFAKTQKGPRKENIRQSLLSGAGLFCSQFLTTAAIALTYWYGGRLMNKNLLTSKHLFQVFFLLMSTGKNIADTGSMTSDLARGSSAVASVFAILDRRTEIDPESPEGFKVTNVLKGKIELKNVFFYYPSRPYQAIFQGMNLKIESGKTIALVGQSGSGKSTIIGLIERFYDPIKGQVLIDDKDIKSYNLKSLRSQIALVSQEPTLFAGSIRDNIIYGKEEATESEIKKAAIRANAHEFISAMEDGYETYCGERGVQLSGGQRQRIVLARAILKNPTILLLDEATSALDSVSENLVQEALEKMMISRTSVVVAHRLSTIHKADTIAVIKNGKVVEQGSHSQLLALGNNGSYYGLMKLQSGHSPYS</sequence>
<dbReference type="InterPro" id="IPR027417">
    <property type="entry name" value="P-loop_NTPase"/>
</dbReference>
<dbReference type="GO" id="GO:0016020">
    <property type="term" value="C:membrane"/>
    <property type="evidence" value="ECO:0007669"/>
    <property type="project" value="InterPro"/>
</dbReference>
<evidence type="ECO:0000313" key="13">
    <source>
        <dbReference type="EMBL" id="KAJ8569714.1"/>
    </source>
</evidence>
<evidence type="ECO:0000259" key="11">
    <source>
        <dbReference type="PROSITE" id="PS50893"/>
    </source>
</evidence>
<dbReference type="CDD" id="cd18578">
    <property type="entry name" value="ABC_6TM_Pgp_ABCB1_D2_like"/>
    <property type="match status" value="1"/>
</dbReference>
<dbReference type="Gene3D" id="1.20.1560.10">
    <property type="entry name" value="ABC transporter type 1, transmembrane domain"/>
    <property type="match status" value="1"/>
</dbReference>
<evidence type="ECO:0000256" key="1">
    <source>
        <dbReference type="ARBA" id="ARBA00007577"/>
    </source>
</evidence>
<dbReference type="PROSITE" id="PS50893">
    <property type="entry name" value="ABC_TRANSPORTER_2"/>
    <property type="match status" value="2"/>
</dbReference>
<comment type="similarity">
    <text evidence="1">Belongs to the ABC transporter superfamily. ABCB family. Multidrug resistance exporter (TC 3.A.1.201) subfamily.</text>
</comment>
<keyword evidence="14" id="KW-1185">Reference proteome</keyword>
<dbReference type="SUPFAM" id="SSF52540">
    <property type="entry name" value="P-loop containing nucleoside triphosphate hydrolases"/>
    <property type="match status" value="2"/>
</dbReference>
<name>A0A9Q1RRH7_9SOLA</name>
<feature type="transmembrane region" description="Helical" evidence="10">
    <location>
        <begin position="282"/>
        <end position="303"/>
    </location>
</feature>
<comment type="caution">
    <text evidence="13">The sequence shown here is derived from an EMBL/GenBank/DDBJ whole genome shotgun (WGS) entry which is preliminary data.</text>
</comment>
<organism evidence="13 14">
    <name type="scientific">Anisodus acutangulus</name>
    <dbReference type="NCBI Taxonomy" id="402998"/>
    <lineage>
        <taxon>Eukaryota</taxon>
        <taxon>Viridiplantae</taxon>
        <taxon>Streptophyta</taxon>
        <taxon>Embryophyta</taxon>
        <taxon>Tracheophyta</taxon>
        <taxon>Spermatophyta</taxon>
        <taxon>Magnoliopsida</taxon>
        <taxon>eudicotyledons</taxon>
        <taxon>Gunneridae</taxon>
        <taxon>Pentapetalae</taxon>
        <taxon>asterids</taxon>
        <taxon>lamiids</taxon>
        <taxon>Solanales</taxon>
        <taxon>Solanaceae</taxon>
        <taxon>Solanoideae</taxon>
        <taxon>Hyoscyameae</taxon>
        <taxon>Anisodus</taxon>
    </lineage>
</organism>
<dbReference type="AlphaFoldDB" id="A0A9Q1RRH7"/>
<dbReference type="PROSITE" id="PS50929">
    <property type="entry name" value="ABC_TM1F"/>
    <property type="match status" value="2"/>
</dbReference>
<dbReference type="EMBL" id="JAJAGQ010000002">
    <property type="protein sequence ID" value="KAJ8569714.1"/>
    <property type="molecule type" value="Genomic_DNA"/>
</dbReference>
<evidence type="ECO:0000256" key="2">
    <source>
        <dbReference type="ARBA" id="ARBA00022448"/>
    </source>
</evidence>
<keyword evidence="3 10" id="KW-0812">Transmembrane</keyword>
<evidence type="ECO:0000256" key="3">
    <source>
        <dbReference type="ARBA" id="ARBA00022692"/>
    </source>
</evidence>
<dbReference type="Proteomes" id="UP001152561">
    <property type="component" value="Unassembled WGS sequence"/>
</dbReference>
<feature type="transmembrane region" description="Helical" evidence="10">
    <location>
        <begin position="173"/>
        <end position="192"/>
    </location>
</feature>
<dbReference type="PROSITE" id="PS00211">
    <property type="entry name" value="ABC_TRANSPORTER_1"/>
    <property type="match status" value="2"/>
</dbReference>
<feature type="domain" description="ABC transporter" evidence="11">
    <location>
        <begin position="1007"/>
        <end position="1243"/>
    </location>
</feature>
<dbReference type="PANTHER" id="PTHR45136">
    <property type="entry name" value="ABC TRANSPORTER DOMAIN-CONTAINING PROTEIN"/>
    <property type="match status" value="1"/>
</dbReference>
<dbReference type="CDD" id="cd18577">
    <property type="entry name" value="ABC_6TM_Pgp_ABCB1_D1_like"/>
    <property type="match status" value="1"/>
</dbReference>
<dbReference type="GO" id="GO:0016887">
    <property type="term" value="F:ATP hydrolysis activity"/>
    <property type="evidence" value="ECO:0007669"/>
    <property type="project" value="InterPro"/>
</dbReference>
<feature type="domain" description="ABC transmembrane type-1" evidence="12">
    <location>
        <begin position="684"/>
        <end position="971"/>
    </location>
</feature>
<dbReference type="InterPro" id="IPR003439">
    <property type="entry name" value="ABC_transporter-like_ATP-bd"/>
</dbReference>
<dbReference type="SUPFAM" id="SSF90123">
    <property type="entry name" value="ABC transporter transmembrane region"/>
    <property type="match status" value="2"/>
</dbReference>
<dbReference type="InterPro" id="IPR036640">
    <property type="entry name" value="ABC1_TM_sf"/>
</dbReference>
<evidence type="ECO:0000256" key="5">
    <source>
        <dbReference type="ARBA" id="ARBA00022741"/>
    </source>
</evidence>
<feature type="transmembrane region" description="Helical" evidence="10">
    <location>
        <begin position="804"/>
        <end position="823"/>
    </location>
</feature>
<evidence type="ECO:0000259" key="12">
    <source>
        <dbReference type="PROSITE" id="PS50929"/>
    </source>
</evidence>